<reference evidence="1" key="1">
    <citation type="journal article" date="2021" name="Nat. Microbiol.">
        <title>Cocultivation of an ultrasmall environmental parasitic bacterium with lytic ability against bacteria associated with wastewater foams.</title>
        <authorList>
            <person name="Batinovic S."/>
            <person name="Rose J.J.A."/>
            <person name="Ratcliffe J."/>
            <person name="Seviour R.J."/>
            <person name="Petrovski S."/>
        </authorList>
    </citation>
    <scope>NUCLEOTIDE SEQUENCE</scope>
    <source>
        <strain evidence="1">CON44</strain>
    </source>
</reference>
<organism evidence="1">
    <name type="scientific">Gordonia amarae</name>
    <dbReference type="NCBI Taxonomy" id="36821"/>
    <lineage>
        <taxon>Bacteria</taxon>
        <taxon>Bacillati</taxon>
        <taxon>Actinomycetota</taxon>
        <taxon>Actinomycetes</taxon>
        <taxon>Mycobacteriales</taxon>
        <taxon>Gordoniaceae</taxon>
        <taxon>Gordonia</taxon>
    </lineage>
</organism>
<proteinExistence type="predicted"/>
<sequence length="145" mass="15306">MALGAILLVVVGGAGGFLIGKGSSAADTDSAAATSSATTSATPTVYDIPITPDDFRMNIEVLEKKCFGSAGCVVEFSVRPTLLTSSKYVEGRRFRVVYEILGTDDEMTDYFTLSGTDLSIDDSLRAQTDSSDSEITANVIKVTEE</sequence>
<protein>
    <submittedName>
        <fullName evidence="1">Uncharacterized protein</fullName>
    </submittedName>
</protein>
<name>A0A857MK34_9ACTN</name>
<accession>A0A857MK34</accession>
<dbReference type="RefSeq" id="WP_005183619.1">
    <property type="nucleotide sequence ID" value="NZ_CP045804.1"/>
</dbReference>
<dbReference type="AlphaFoldDB" id="A0A857MK34"/>
<dbReference type="EMBL" id="CP045810">
    <property type="protein sequence ID" value="QHN41591.1"/>
    <property type="molecule type" value="Genomic_DNA"/>
</dbReference>
<gene>
    <name evidence="1" type="ORF">GII30_22695</name>
</gene>
<evidence type="ECO:0000313" key="1">
    <source>
        <dbReference type="EMBL" id="QHN41591.1"/>
    </source>
</evidence>